<feature type="domain" description="Acyl-CoA dehydrogenase/oxidase N-terminal" evidence="9">
    <location>
        <begin position="23"/>
        <end position="146"/>
    </location>
</feature>
<accession>A0AAF0II89</accession>
<comment type="similarity">
    <text evidence="2 6">Belongs to the acyl-CoA dehydrogenase family.</text>
</comment>
<dbReference type="SUPFAM" id="SSF56645">
    <property type="entry name" value="Acyl-CoA dehydrogenase NM domain-like"/>
    <property type="match status" value="1"/>
</dbReference>
<dbReference type="Pfam" id="PF02770">
    <property type="entry name" value="Acyl-CoA_dh_M"/>
    <property type="match status" value="1"/>
</dbReference>
<dbReference type="InterPro" id="IPR006091">
    <property type="entry name" value="Acyl-CoA_Oxase/DH_mid-dom"/>
</dbReference>
<dbReference type="InterPro" id="IPR009075">
    <property type="entry name" value="AcylCo_DH/oxidase_C"/>
</dbReference>
<dbReference type="Pfam" id="PF00441">
    <property type="entry name" value="Acyl-CoA_dh_1"/>
    <property type="match status" value="1"/>
</dbReference>
<dbReference type="PANTHER" id="PTHR48083">
    <property type="entry name" value="MEDIUM-CHAIN SPECIFIC ACYL-COA DEHYDROGENASE, MITOCHONDRIAL-RELATED"/>
    <property type="match status" value="1"/>
</dbReference>
<dbReference type="InterPro" id="IPR036250">
    <property type="entry name" value="AcylCo_DH-like_C"/>
</dbReference>
<feature type="domain" description="Acyl-CoA oxidase/dehydrogenase middle" evidence="8">
    <location>
        <begin position="150"/>
        <end position="243"/>
    </location>
</feature>
<evidence type="ECO:0000259" key="8">
    <source>
        <dbReference type="Pfam" id="PF02770"/>
    </source>
</evidence>
<dbReference type="PANTHER" id="PTHR48083:SF17">
    <property type="entry name" value="ACYL-COA DEHYDROGENASE (AFU_ORTHOLOGUE AFUA_2G16630)-RELATED"/>
    <property type="match status" value="1"/>
</dbReference>
<keyword evidence="3 6" id="KW-0285">Flavoprotein</keyword>
<name>A0AAF0II89_9EURO</name>
<dbReference type="Pfam" id="PF02771">
    <property type="entry name" value="Acyl-CoA_dh_N"/>
    <property type="match status" value="1"/>
</dbReference>
<evidence type="ECO:0000256" key="1">
    <source>
        <dbReference type="ARBA" id="ARBA00001974"/>
    </source>
</evidence>
<evidence type="ECO:0008006" key="12">
    <source>
        <dbReference type="Google" id="ProtNLM"/>
    </source>
</evidence>
<dbReference type="EMBL" id="CP120628">
    <property type="protein sequence ID" value="WEW57687.1"/>
    <property type="molecule type" value="Genomic_DNA"/>
</dbReference>
<dbReference type="InterPro" id="IPR037069">
    <property type="entry name" value="AcylCoA_DH/ox_N_sf"/>
</dbReference>
<evidence type="ECO:0000313" key="10">
    <source>
        <dbReference type="EMBL" id="WEW57687.1"/>
    </source>
</evidence>
<evidence type="ECO:0000259" key="7">
    <source>
        <dbReference type="Pfam" id="PF00441"/>
    </source>
</evidence>
<keyword evidence="5 6" id="KW-0560">Oxidoreductase</keyword>
<keyword evidence="11" id="KW-1185">Reference proteome</keyword>
<evidence type="ECO:0000313" key="11">
    <source>
        <dbReference type="Proteomes" id="UP001219355"/>
    </source>
</evidence>
<evidence type="ECO:0000256" key="4">
    <source>
        <dbReference type="ARBA" id="ARBA00022827"/>
    </source>
</evidence>
<dbReference type="InterPro" id="IPR013786">
    <property type="entry name" value="AcylCoA_DH/ox_N"/>
</dbReference>
<dbReference type="GO" id="GO:0003995">
    <property type="term" value="F:acyl-CoA dehydrogenase activity"/>
    <property type="evidence" value="ECO:0007669"/>
    <property type="project" value="InterPro"/>
</dbReference>
<dbReference type="InterPro" id="IPR046373">
    <property type="entry name" value="Acyl-CoA_Oxase/DH_mid-dom_sf"/>
</dbReference>
<dbReference type="GO" id="GO:0033539">
    <property type="term" value="P:fatty acid beta-oxidation using acyl-CoA dehydrogenase"/>
    <property type="evidence" value="ECO:0007669"/>
    <property type="project" value="TreeGrafter"/>
</dbReference>
<dbReference type="GO" id="GO:0050660">
    <property type="term" value="F:flavin adenine dinucleotide binding"/>
    <property type="evidence" value="ECO:0007669"/>
    <property type="project" value="InterPro"/>
</dbReference>
<comment type="cofactor">
    <cofactor evidence="1 6">
        <name>FAD</name>
        <dbReference type="ChEBI" id="CHEBI:57692"/>
    </cofactor>
</comment>
<organism evidence="10 11">
    <name type="scientific">Emydomyces testavorans</name>
    <dbReference type="NCBI Taxonomy" id="2070801"/>
    <lineage>
        <taxon>Eukaryota</taxon>
        <taxon>Fungi</taxon>
        <taxon>Dikarya</taxon>
        <taxon>Ascomycota</taxon>
        <taxon>Pezizomycotina</taxon>
        <taxon>Eurotiomycetes</taxon>
        <taxon>Eurotiomycetidae</taxon>
        <taxon>Onygenales</taxon>
        <taxon>Nannizziopsiaceae</taxon>
        <taxon>Emydomyces</taxon>
    </lineage>
</organism>
<dbReference type="Gene3D" id="1.10.540.10">
    <property type="entry name" value="Acyl-CoA dehydrogenase/oxidase, N-terminal domain"/>
    <property type="match status" value="1"/>
</dbReference>
<evidence type="ECO:0000256" key="5">
    <source>
        <dbReference type="ARBA" id="ARBA00023002"/>
    </source>
</evidence>
<dbReference type="GO" id="GO:0005737">
    <property type="term" value="C:cytoplasm"/>
    <property type="evidence" value="ECO:0007669"/>
    <property type="project" value="TreeGrafter"/>
</dbReference>
<dbReference type="AlphaFoldDB" id="A0AAF0II89"/>
<dbReference type="InterPro" id="IPR009100">
    <property type="entry name" value="AcylCoA_DH/oxidase_NM_dom_sf"/>
</dbReference>
<reference evidence="10" key="1">
    <citation type="submission" date="2023-03" db="EMBL/GenBank/DDBJ databases">
        <title>Emydomyces testavorans Genome Sequence.</title>
        <authorList>
            <person name="Hoyer L."/>
        </authorList>
    </citation>
    <scope>NUCLEOTIDE SEQUENCE</scope>
    <source>
        <strain evidence="10">16-2883</strain>
    </source>
</reference>
<proteinExistence type="inferred from homology"/>
<dbReference type="PROSITE" id="PS00072">
    <property type="entry name" value="ACYL_COA_DH_1"/>
    <property type="match status" value="1"/>
</dbReference>
<evidence type="ECO:0000259" key="9">
    <source>
        <dbReference type="Pfam" id="PF02771"/>
    </source>
</evidence>
<keyword evidence="4 6" id="KW-0274">FAD</keyword>
<sequence length="443" mass="49456">MAIPAPFAEPLWYYRNSSPYYNESHRKLRRFVREYVENELMPYAEEWERSGRVPPEAIQKYVENGFAITKPTKREYMGGISLPAGIEPETWDVFHDLVVNDELSRVGFSGVLWGMNGGNGIGCPPILNFGNEQQRLEYLPKVSRGEIRFCLGITEPDAGSDVSGIKTTAKRVGNRYIVNGAKKWITNGIFADYCTAAVRTGGPGRKGISLLIIPLKYKGVTRRRMYNSGVNASGSTFLEFDSVEVPVENLIGKENEGFKYIMSSTHPFFANMSHFVSVADGTDFNPERLAMASSCIRLSRVCVEDAFNYAVTRKTFGQPLINNQVIRAKFSKFGELIEPCQAFLEQLAYTIQLNERTGKEIDVGGMTALLKVMSTRCLEKVCREAQQVLGGAGYNKAGKGARIEAISRDVRVFVVGGGSEEILRDLAVRQEMKFMSEVCRAKM</sequence>
<dbReference type="Gene3D" id="2.40.110.10">
    <property type="entry name" value="Butyryl-CoA Dehydrogenase, subunit A, domain 2"/>
    <property type="match status" value="1"/>
</dbReference>
<dbReference type="Gene3D" id="1.20.140.10">
    <property type="entry name" value="Butyryl-CoA Dehydrogenase, subunit A, domain 3"/>
    <property type="match status" value="1"/>
</dbReference>
<dbReference type="SUPFAM" id="SSF47203">
    <property type="entry name" value="Acyl-CoA dehydrogenase C-terminal domain-like"/>
    <property type="match status" value="1"/>
</dbReference>
<dbReference type="Proteomes" id="UP001219355">
    <property type="component" value="Chromosome 2"/>
</dbReference>
<evidence type="ECO:0000256" key="3">
    <source>
        <dbReference type="ARBA" id="ARBA00022630"/>
    </source>
</evidence>
<protein>
    <recommendedName>
        <fullName evidence="12">Acyl-CoA dehydrogenase</fullName>
    </recommendedName>
</protein>
<dbReference type="InterPro" id="IPR006089">
    <property type="entry name" value="Acyl-CoA_DH_CS"/>
</dbReference>
<evidence type="ECO:0000256" key="2">
    <source>
        <dbReference type="ARBA" id="ARBA00009347"/>
    </source>
</evidence>
<evidence type="ECO:0000256" key="6">
    <source>
        <dbReference type="RuleBase" id="RU362125"/>
    </source>
</evidence>
<feature type="domain" description="Acyl-CoA dehydrogenase/oxidase C-terminal" evidence="7">
    <location>
        <begin position="281"/>
        <end position="429"/>
    </location>
</feature>
<dbReference type="InterPro" id="IPR050741">
    <property type="entry name" value="Acyl-CoA_dehydrogenase"/>
</dbReference>
<gene>
    <name evidence="10" type="ORF">PRK78_003154</name>
</gene>